<dbReference type="PROSITE" id="PS51782">
    <property type="entry name" value="LYSM"/>
    <property type="match status" value="1"/>
</dbReference>
<dbReference type="InterPro" id="IPR018392">
    <property type="entry name" value="LysM"/>
</dbReference>
<gene>
    <name evidence="3" type="ORF">TENDBA_0259</name>
</gene>
<evidence type="ECO:0000259" key="2">
    <source>
        <dbReference type="PROSITE" id="PS51782"/>
    </source>
</evidence>
<dbReference type="AlphaFoldDB" id="A0AAU8RWF2"/>
<feature type="domain" description="LysM" evidence="2">
    <location>
        <begin position="95"/>
        <end position="147"/>
    </location>
</feature>
<dbReference type="InterPro" id="IPR036779">
    <property type="entry name" value="LysM_dom_sf"/>
</dbReference>
<protein>
    <submittedName>
        <fullName evidence="3">LysM domain protein</fullName>
    </submittedName>
</protein>
<organism evidence="3 4">
    <name type="scientific">Treponema pallidum subsp. endemicum str. Bosnia A</name>
    <dbReference type="NCBI Taxonomy" id="1155776"/>
    <lineage>
        <taxon>Bacteria</taxon>
        <taxon>Pseudomonadati</taxon>
        <taxon>Spirochaetota</taxon>
        <taxon>Spirochaetia</taxon>
        <taxon>Spirochaetales</taxon>
        <taxon>Treponemataceae</taxon>
        <taxon>Treponema</taxon>
    </lineage>
</organism>
<feature type="region of interest" description="Disordered" evidence="1">
    <location>
        <begin position="63"/>
        <end position="84"/>
    </location>
</feature>
<evidence type="ECO:0000313" key="4">
    <source>
        <dbReference type="Proteomes" id="UP000031112"/>
    </source>
</evidence>
<evidence type="ECO:0000313" key="3">
    <source>
        <dbReference type="EMBL" id="AJB40283.1"/>
    </source>
</evidence>
<dbReference type="CDD" id="cd00118">
    <property type="entry name" value="LysM"/>
    <property type="match status" value="1"/>
</dbReference>
<dbReference type="Gene3D" id="3.10.350.10">
    <property type="entry name" value="LysM domain"/>
    <property type="match status" value="1"/>
</dbReference>
<evidence type="ECO:0000256" key="1">
    <source>
        <dbReference type="SAM" id="MobiDB-lite"/>
    </source>
</evidence>
<dbReference type="EMBL" id="CP007548">
    <property type="protein sequence ID" value="AJB40283.1"/>
    <property type="molecule type" value="Genomic_DNA"/>
</dbReference>
<accession>A0AAU8RWF2</accession>
<reference evidence="3 4" key="1">
    <citation type="journal article" date="2014" name="PLoS Negl. Trop. Dis.">
        <title>Whole Genome Sequence of the Treponema pallidum subsp. endemicum Strain Bosnia A: The Genome Is Related to Yaws Treponemes but Contains Few Loci Similar to Syphilis Treponemes.</title>
        <authorList>
            <person name="Staudova B."/>
            <person name="Strouhal M."/>
            <person name="Zobanikova M."/>
            <person name="Cejkova D."/>
            <person name="Fulton L.L."/>
            <person name="Chen L."/>
            <person name="Giacani L."/>
            <person name="Centurion-Lara A."/>
            <person name="Bruisten S.M."/>
            <person name="Sodergren E."/>
            <person name="Weinstock G.M."/>
            <person name="Smajs D."/>
        </authorList>
    </citation>
    <scope>NUCLEOTIDE SEQUENCE [LARGE SCALE GENOMIC DNA]</scope>
    <source>
        <strain evidence="3 4">Bosnia A</strain>
    </source>
</reference>
<proteinExistence type="predicted"/>
<sequence>MYLVFIGVLCENGPLFCPDCACSLEEETMMRKLSTGLLLWIAFISGVTSCKSAPPAEELVEVAPPVEEQEEEPMTPVPEEPQEPMAVAPQEVSRAEYVVKNEDTLSQIAKKFYGSRIRGYYFPIIMACSEGVVTHPDRIRPGMKLVIPNFDEFMADPDHVRRGLEAFAQVERIYRSEGKMKLAEFMNKLGEKIGKTDPRDMPR</sequence>
<dbReference type="Proteomes" id="UP000031112">
    <property type="component" value="Chromosome"/>
</dbReference>
<name>A0AAU8RWF2_TREPL</name>
<dbReference type="Pfam" id="PF01476">
    <property type="entry name" value="LysM"/>
    <property type="match status" value="1"/>
</dbReference>